<dbReference type="PRINTS" id="PR00111">
    <property type="entry name" value="ABHYDROLASE"/>
</dbReference>
<dbReference type="Pfam" id="PF00561">
    <property type="entry name" value="Abhydrolase_1"/>
    <property type="match status" value="1"/>
</dbReference>
<dbReference type="PANTHER" id="PTHR43433:SF1">
    <property type="entry name" value="BLL5160 PROTEIN"/>
    <property type="match status" value="1"/>
</dbReference>
<dbReference type="EMBL" id="BJXB01000004">
    <property type="protein sequence ID" value="GEM45651.1"/>
    <property type="molecule type" value="Genomic_DNA"/>
</dbReference>
<dbReference type="Gene3D" id="3.40.50.1820">
    <property type="entry name" value="alpha/beta hydrolase"/>
    <property type="match status" value="1"/>
</dbReference>
<evidence type="ECO:0000313" key="2">
    <source>
        <dbReference type="EMBL" id="GEM45651.1"/>
    </source>
</evidence>
<dbReference type="InterPro" id="IPR000639">
    <property type="entry name" value="Epox_hydrolase-like"/>
</dbReference>
<feature type="domain" description="AB hydrolase-1" evidence="1">
    <location>
        <begin position="36"/>
        <end position="270"/>
    </location>
</feature>
<evidence type="ECO:0000313" key="3">
    <source>
        <dbReference type="Proteomes" id="UP000321306"/>
    </source>
</evidence>
<comment type="caution">
    <text evidence="2">The sequence shown here is derived from an EMBL/GenBank/DDBJ whole genome shotgun (WGS) entry which is preliminary data.</text>
</comment>
<dbReference type="GO" id="GO:0016787">
    <property type="term" value="F:hydrolase activity"/>
    <property type="evidence" value="ECO:0007669"/>
    <property type="project" value="UniProtKB-KW"/>
</dbReference>
<dbReference type="InterPro" id="IPR000073">
    <property type="entry name" value="AB_hydrolase_1"/>
</dbReference>
<dbReference type="Proteomes" id="UP000321306">
    <property type="component" value="Unassembled WGS sequence"/>
</dbReference>
<sequence>MTSAPGITELDLHLPDGRTLHVYQTENNDAFPMFWFHGTPNLGSPPGPLLEHAAKLGFRWVSCDRPAYGRSTPVPDRSVASAASDVKAIADHLGLDHFVVMGHSGGGPHALACAALLPDRVKAAVSLSGLAPFDAPGLDYFAGMHPSSVASLSAAAQGRAAKEAFEASAPEFDPEVFTPADHAALSGRWSWLNEVVEPALVAGPEGLIEDDLAYVKGWGFEPAQLKVPTLIVHGEEDRMVPVSHARWLATQVGHAELWANPEAGHIAILDLAPAALAWLKRQLWSDSTTGLSVLG</sequence>
<name>A0A511MZ97_DEIC1</name>
<accession>A0A511MZ97</accession>
<keyword evidence="3" id="KW-1185">Reference proteome</keyword>
<dbReference type="InterPro" id="IPR029058">
    <property type="entry name" value="AB_hydrolase_fold"/>
</dbReference>
<dbReference type="InterPro" id="IPR050471">
    <property type="entry name" value="AB_hydrolase"/>
</dbReference>
<gene>
    <name evidence="2" type="ORF">DC3_12860</name>
</gene>
<evidence type="ECO:0000259" key="1">
    <source>
        <dbReference type="Pfam" id="PF00561"/>
    </source>
</evidence>
<organism evidence="2 3">
    <name type="scientific">Deinococcus cellulosilyticus (strain DSM 18568 / NBRC 106333 / KACC 11606 / 5516J-15)</name>
    <dbReference type="NCBI Taxonomy" id="1223518"/>
    <lineage>
        <taxon>Bacteria</taxon>
        <taxon>Thermotogati</taxon>
        <taxon>Deinococcota</taxon>
        <taxon>Deinococci</taxon>
        <taxon>Deinococcales</taxon>
        <taxon>Deinococcaceae</taxon>
        <taxon>Deinococcus</taxon>
    </lineage>
</organism>
<dbReference type="PRINTS" id="PR00412">
    <property type="entry name" value="EPOXHYDRLASE"/>
</dbReference>
<keyword evidence="2" id="KW-0378">Hydrolase</keyword>
<proteinExistence type="predicted"/>
<dbReference type="AlphaFoldDB" id="A0A511MZ97"/>
<dbReference type="SUPFAM" id="SSF53474">
    <property type="entry name" value="alpha/beta-Hydrolases"/>
    <property type="match status" value="1"/>
</dbReference>
<reference evidence="2 3" key="1">
    <citation type="submission" date="2019-07" db="EMBL/GenBank/DDBJ databases">
        <title>Whole genome shotgun sequence of Deinococcus cellulosilyticus NBRC 106333.</title>
        <authorList>
            <person name="Hosoyama A."/>
            <person name="Uohara A."/>
            <person name="Ohji S."/>
            <person name="Ichikawa N."/>
        </authorList>
    </citation>
    <scope>NUCLEOTIDE SEQUENCE [LARGE SCALE GENOMIC DNA]</scope>
    <source>
        <strain evidence="2 3">NBRC 106333</strain>
    </source>
</reference>
<protein>
    <submittedName>
        <fullName evidence="2">Alpha/beta hydrolase</fullName>
    </submittedName>
</protein>
<dbReference type="PANTHER" id="PTHR43433">
    <property type="entry name" value="HYDROLASE, ALPHA/BETA FOLD FAMILY PROTEIN"/>
    <property type="match status" value="1"/>
</dbReference>